<evidence type="ECO:0000256" key="3">
    <source>
        <dbReference type="ARBA" id="ARBA00023163"/>
    </source>
</evidence>
<keyword evidence="2" id="KW-0238">DNA-binding</keyword>
<dbReference type="SMART" id="SM00342">
    <property type="entry name" value="HTH_ARAC"/>
    <property type="match status" value="1"/>
</dbReference>
<dbReference type="Proteomes" id="UP000824504">
    <property type="component" value="Chromosome"/>
</dbReference>
<dbReference type="PROSITE" id="PS01124">
    <property type="entry name" value="HTH_ARAC_FAMILY_2"/>
    <property type="match status" value="1"/>
</dbReference>
<evidence type="ECO:0000313" key="6">
    <source>
        <dbReference type="Proteomes" id="UP000824504"/>
    </source>
</evidence>
<protein>
    <submittedName>
        <fullName evidence="5">AraC family transcriptional regulator</fullName>
    </submittedName>
</protein>
<evidence type="ECO:0000313" key="5">
    <source>
        <dbReference type="EMBL" id="QXT62813.1"/>
    </source>
</evidence>
<dbReference type="PANTHER" id="PTHR46796:SF6">
    <property type="entry name" value="ARAC SUBFAMILY"/>
    <property type="match status" value="1"/>
</dbReference>
<reference evidence="5 6" key="1">
    <citation type="submission" date="2021-07" db="EMBL/GenBank/DDBJ databases">
        <title>complete genome sequencing of Tessaracoccus sp.J1M15.</title>
        <authorList>
            <person name="Bae J.-W."/>
            <person name="Kim D.-y."/>
        </authorList>
    </citation>
    <scope>NUCLEOTIDE SEQUENCE [LARGE SCALE GENOMIC DNA]</scope>
    <source>
        <strain evidence="5 6">J1M15</strain>
    </source>
</reference>
<evidence type="ECO:0000259" key="4">
    <source>
        <dbReference type="PROSITE" id="PS01124"/>
    </source>
</evidence>
<accession>A0ABX8SHR5</accession>
<dbReference type="PANTHER" id="PTHR46796">
    <property type="entry name" value="HTH-TYPE TRANSCRIPTIONAL ACTIVATOR RHAS-RELATED"/>
    <property type="match status" value="1"/>
</dbReference>
<name>A0ABX8SHR5_9ACTN</name>
<dbReference type="InterPro" id="IPR018060">
    <property type="entry name" value="HTH_AraC"/>
</dbReference>
<organism evidence="5 6">
    <name type="scientific">Tessaracoccus palaemonis</name>
    <dbReference type="NCBI Taxonomy" id="2829499"/>
    <lineage>
        <taxon>Bacteria</taxon>
        <taxon>Bacillati</taxon>
        <taxon>Actinomycetota</taxon>
        <taxon>Actinomycetes</taxon>
        <taxon>Propionibacteriales</taxon>
        <taxon>Propionibacteriaceae</taxon>
        <taxon>Tessaracoccus</taxon>
    </lineage>
</organism>
<dbReference type="EMBL" id="CP079216">
    <property type="protein sequence ID" value="QXT62813.1"/>
    <property type="molecule type" value="Genomic_DNA"/>
</dbReference>
<dbReference type="InterPro" id="IPR050204">
    <property type="entry name" value="AraC_XylS_family_regulators"/>
</dbReference>
<keyword evidence="1" id="KW-0805">Transcription regulation</keyword>
<proteinExistence type="predicted"/>
<gene>
    <name evidence="5" type="ORF">KDB89_13960</name>
</gene>
<feature type="domain" description="HTH araC/xylS-type" evidence="4">
    <location>
        <begin position="231"/>
        <end position="317"/>
    </location>
</feature>
<evidence type="ECO:0000256" key="1">
    <source>
        <dbReference type="ARBA" id="ARBA00023015"/>
    </source>
</evidence>
<dbReference type="RefSeq" id="WP_219082048.1">
    <property type="nucleotide sequence ID" value="NZ_CP079216.1"/>
</dbReference>
<keyword evidence="3" id="KW-0804">Transcription</keyword>
<sequence>MGPTDEIEQPPLLPADARRTQWEGRLGATRLVRSDFVVHGDEEVRSSMKGIAYLQRANLQVLSVVRDKILARVAGFPNLVFAHVTLPETIVMWPRDEFSAETMTLIIRVKGALEIESEGGILSWDPGISLVLPGTTPIRFSTSGPRTEVFYISMEADRFADLVPTTAERPQGRAVTPAMLAPLLSFIANTCTIVDPRPEIAEALEPVALEVVRSLLVSAFGRRTPVEPLFSRVHRYILDHFHEAELRIEHVARHLNVAVRTIQVELQNGGTTFVKLLQHARTVAALELLRSEPSVTRADLARRCGFGSLSSLQRALRSVSVADASG</sequence>
<keyword evidence="6" id="KW-1185">Reference proteome</keyword>
<evidence type="ECO:0000256" key="2">
    <source>
        <dbReference type="ARBA" id="ARBA00023125"/>
    </source>
</evidence>